<dbReference type="EMBL" id="BAAAMJ010000029">
    <property type="protein sequence ID" value="GAA1916799.1"/>
    <property type="molecule type" value="Genomic_DNA"/>
</dbReference>
<dbReference type="Pfam" id="PF12900">
    <property type="entry name" value="Pyridox_ox_2"/>
    <property type="match status" value="1"/>
</dbReference>
<evidence type="ECO:0008006" key="3">
    <source>
        <dbReference type="Google" id="ProtNLM"/>
    </source>
</evidence>
<dbReference type="RefSeq" id="WP_344262004.1">
    <property type="nucleotide sequence ID" value="NZ_BAAAMJ010000029.1"/>
</dbReference>
<dbReference type="Gene3D" id="2.30.110.10">
    <property type="entry name" value="Electron Transport, Fmn-binding Protein, Chain A"/>
    <property type="match status" value="1"/>
</dbReference>
<organism evidence="1 2">
    <name type="scientific">Streptomyces sodiiphilus</name>
    <dbReference type="NCBI Taxonomy" id="226217"/>
    <lineage>
        <taxon>Bacteria</taxon>
        <taxon>Bacillati</taxon>
        <taxon>Actinomycetota</taxon>
        <taxon>Actinomycetes</taxon>
        <taxon>Kitasatosporales</taxon>
        <taxon>Streptomycetaceae</taxon>
        <taxon>Streptomyces</taxon>
    </lineage>
</organism>
<dbReference type="InterPro" id="IPR024747">
    <property type="entry name" value="Pyridox_Oxase-rel"/>
</dbReference>
<evidence type="ECO:0000313" key="2">
    <source>
        <dbReference type="Proteomes" id="UP001501303"/>
    </source>
</evidence>
<dbReference type="InterPro" id="IPR012349">
    <property type="entry name" value="Split_barrel_FMN-bd"/>
</dbReference>
<proteinExistence type="predicted"/>
<gene>
    <name evidence="1" type="ORF">GCM10009716_27430</name>
</gene>
<comment type="caution">
    <text evidence="1">The sequence shown here is derived from an EMBL/GenBank/DDBJ whole genome shotgun (WGS) entry which is preliminary data.</text>
</comment>
<accession>A0ABN2PBI9</accession>
<reference evidence="1 2" key="1">
    <citation type="journal article" date="2019" name="Int. J. Syst. Evol. Microbiol.">
        <title>The Global Catalogue of Microorganisms (GCM) 10K type strain sequencing project: providing services to taxonomists for standard genome sequencing and annotation.</title>
        <authorList>
            <consortium name="The Broad Institute Genomics Platform"/>
            <consortium name="The Broad Institute Genome Sequencing Center for Infectious Disease"/>
            <person name="Wu L."/>
            <person name="Ma J."/>
        </authorList>
    </citation>
    <scope>NUCLEOTIDE SEQUENCE [LARGE SCALE GENOMIC DNA]</scope>
    <source>
        <strain evidence="1 2">JCM 13581</strain>
    </source>
</reference>
<protein>
    <recommendedName>
        <fullName evidence="3">Pyridoxamine 5'-phosphate oxidase family protein</fullName>
    </recommendedName>
</protein>
<name>A0ABN2PBI9_9ACTN</name>
<keyword evidence="2" id="KW-1185">Reference proteome</keyword>
<dbReference type="Proteomes" id="UP001501303">
    <property type="component" value="Unassembled WGS sequence"/>
</dbReference>
<sequence length="134" mass="14430">MNPSDAPRLVEVTGAEALWLLESAARGRLVYVERGAVCVRPAVHVLERGWLVVRAPARAAALSDGAVLAYHTDEAGQGDGTGWTVTAAGPADFVTDPHEAAHYRRTLCGWTHGPHDTLLRMSPRVVTGFRVPRL</sequence>
<dbReference type="SUPFAM" id="SSF50475">
    <property type="entry name" value="FMN-binding split barrel"/>
    <property type="match status" value="1"/>
</dbReference>
<evidence type="ECO:0000313" key="1">
    <source>
        <dbReference type="EMBL" id="GAA1916799.1"/>
    </source>
</evidence>